<keyword evidence="3" id="KW-1185">Reference proteome</keyword>
<feature type="domain" description="F-box" evidence="1">
    <location>
        <begin position="70"/>
        <end position="128"/>
    </location>
</feature>
<dbReference type="Pfam" id="PF12937">
    <property type="entry name" value="F-box-like"/>
    <property type="match status" value="1"/>
</dbReference>
<proteinExistence type="predicted"/>
<organism evidence="2 3">
    <name type="scientific">Galerina marginata (strain CBS 339.88)</name>
    <dbReference type="NCBI Taxonomy" id="685588"/>
    <lineage>
        <taxon>Eukaryota</taxon>
        <taxon>Fungi</taxon>
        <taxon>Dikarya</taxon>
        <taxon>Basidiomycota</taxon>
        <taxon>Agaricomycotina</taxon>
        <taxon>Agaricomycetes</taxon>
        <taxon>Agaricomycetidae</taxon>
        <taxon>Agaricales</taxon>
        <taxon>Agaricineae</taxon>
        <taxon>Strophariaceae</taxon>
        <taxon>Galerina</taxon>
    </lineage>
</organism>
<name>A0A067SDV2_GALM3</name>
<evidence type="ECO:0000313" key="3">
    <source>
        <dbReference type="Proteomes" id="UP000027222"/>
    </source>
</evidence>
<accession>A0A067SDV2</accession>
<sequence>MAFTGANLTVDQLLLALKLKLENETEVNPPFDVASQRTNKESTWSNRVLESKHVTILLLRRLNAHSAVNGLPFEILGEIFLCVQCGLSNPLRRESDPPRPSTWMAMTQVCRHWRTSAHNTKALWRHIILLETQKSRANLATYFFQLSHPLPISIEHNIFNPIPEVEEEELNEFYTLLLEHPDRISALYLRGQFPDTAWNLLQMSMPNVVEVELHFGAVLVTVLEDGVPVGPSSLRPMRNGNIETFLGGQCASLRKLSLTYFTRPKTLFSALTHLYLTAEFYDPESLHPEDDFLDVLSFLSTTLEFLYIQQAGINLEKHSQSSYPIITVSERPVMRNLRWLEIHRSTVNRHDNFSLMLIYNLSLPVIKTLVWDSACSKDLTLDAAVRSRMSMIPPQELLERVTRLVASMDRERCFVLKENTLNFDPDLVTFSDLKIWHTLLPNLTMLVLSPDSEQYDYRLEIRDLLKTFKTLKYLHFGAYTKATSLLSDLEKNGKGGSTLDFLPNLELLAIYTGNHDIAVAEIRNKASEWLVQRRLQPLELTTSNSMTRARCHLGTAYTLRYTMGSIYGYTF</sequence>
<evidence type="ECO:0000313" key="2">
    <source>
        <dbReference type="EMBL" id="KDR69076.1"/>
    </source>
</evidence>
<dbReference type="Proteomes" id="UP000027222">
    <property type="component" value="Unassembled WGS sequence"/>
</dbReference>
<dbReference type="AlphaFoldDB" id="A0A067SDV2"/>
<dbReference type="EMBL" id="KL142404">
    <property type="protein sequence ID" value="KDR69076.1"/>
    <property type="molecule type" value="Genomic_DNA"/>
</dbReference>
<dbReference type="STRING" id="685588.A0A067SDV2"/>
<dbReference type="InterPro" id="IPR001810">
    <property type="entry name" value="F-box_dom"/>
</dbReference>
<protein>
    <recommendedName>
        <fullName evidence="1">F-box domain-containing protein</fullName>
    </recommendedName>
</protein>
<dbReference type="Gene3D" id="1.20.1280.50">
    <property type="match status" value="1"/>
</dbReference>
<dbReference type="HOGENOM" id="CLU_517822_0_0_1"/>
<dbReference type="OrthoDB" id="3235815at2759"/>
<reference evidence="3" key="1">
    <citation type="journal article" date="2014" name="Proc. Natl. Acad. Sci. U.S.A.">
        <title>Extensive sampling of basidiomycete genomes demonstrates inadequacy of the white-rot/brown-rot paradigm for wood decay fungi.</title>
        <authorList>
            <person name="Riley R."/>
            <person name="Salamov A.A."/>
            <person name="Brown D.W."/>
            <person name="Nagy L.G."/>
            <person name="Floudas D."/>
            <person name="Held B.W."/>
            <person name="Levasseur A."/>
            <person name="Lombard V."/>
            <person name="Morin E."/>
            <person name="Otillar R."/>
            <person name="Lindquist E.A."/>
            <person name="Sun H."/>
            <person name="LaButti K.M."/>
            <person name="Schmutz J."/>
            <person name="Jabbour D."/>
            <person name="Luo H."/>
            <person name="Baker S.E."/>
            <person name="Pisabarro A.G."/>
            <person name="Walton J.D."/>
            <person name="Blanchette R.A."/>
            <person name="Henrissat B."/>
            <person name="Martin F."/>
            <person name="Cullen D."/>
            <person name="Hibbett D.S."/>
            <person name="Grigoriev I.V."/>
        </authorList>
    </citation>
    <scope>NUCLEOTIDE SEQUENCE [LARGE SCALE GENOMIC DNA]</scope>
    <source>
        <strain evidence="3">CBS 339.88</strain>
    </source>
</reference>
<evidence type="ECO:0000259" key="1">
    <source>
        <dbReference type="Pfam" id="PF12937"/>
    </source>
</evidence>
<gene>
    <name evidence="2" type="ORF">GALMADRAFT_160658</name>
</gene>